<dbReference type="PANTHER" id="PTHR18945">
    <property type="entry name" value="NEUROTRANSMITTER GATED ION CHANNEL"/>
    <property type="match status" value="1"/>
</dbReference>
<evidence type="ECO:0000256" key="4">
    <source>
        <dbReference type="ARBA" id="ARBA00023136"/>
    </source>
</evidence>
<evidence type="ECO:0000313" key="9">
    <source>
        <dbReference type="EMBL" id="KAJ8303981.1"/>
    </source>
</evidence>
<keyword evidence="5" id="KW-0813">Transport</keyword>
<feature type="transmembrane region" description="Helical" evidence="5">
    <location>
        <begin position="126"/>
        <end position="159"/>
    </location>
</feature>
<feature type="region of interest" description="Disordered" evidence="6">
    <location>
        <begin position="206"/>
        <end position="237"/>
    </location>
</feature>
<feature type="transmembrane region" description="Helical" evidence="5">
    <location>
        <begin position="89"/>
        <end position="114"/>
    </location>
</feature>
<dbReference type="InterPro" id="IPR038050">
    <property type="entry name" value="Neuro_actylchol_rec"/>
</dbReference>
<evidence type="ECO:0000259" key="7">
    <source>
        <dbReference type="Pfam" id="PF02931"/>
    </source>
</evidence>
<feature type="domain" description="Neurotransmitter-gated ion-channel ligand-binding" evidence="7">
    <location>
        <begin position="2"/>
        <end position="87"/>
    </location>
</feature>
<evidence type="ECO:0000256" key="6">
    <source>
        <dbReference type="SAM" id="MobiDB-lite"/>
    </source>
</evidence>
<sequence length="310" mass="35548">MIECSCKINVRYFPFDTQSCVMEFGSWIYHGLELDIFPKNAQGDMTNLLANSEWNFVSFKTNRVVSYFGCCPEPFPVVKFTLKLQRKSLYYVMNLFIPTIVIALLGVFVFILPVEAGEKVGLEITVMLALAVFLLLIGHYFAFTMVLVGFATIMTVVVLNTYHKENASMPRWVRFVILQKLGRLVRVTGKTGHKEGEIQPLPCFKGNQVQDAPEKSSSRIADTNSTNSETKKQKEDVSTVPDDWRNLSIILDRISCEVLLYLLLSHHHQQHKRLQWRVVIFSIKMKYIKYIINYFFTITPGCHGNSIALK</sequence>
<dbReference type="EMBL" id="JARBDR010000903">
    <property type="protein sequence ID" value="KAJ8303981.1"/>
    <property type="molecule type" value="Genomic_DNA"/>
</dbReference>
<comment type="similarity">
    <text evidence="5">Belongs to the ligand-gated ion channel (TC 1.A.9) family.</text>
</comment>
<feature type="compositionally biased region" description="Polar residues" evidence="6">
    <location>
        <begin position="218"/>
        <end position="228"/>
    </location>
</feature>
<dbReference type="Proteomes" id="UP001217089">
    <property type="component" value="Unassembled WGS sequence"/>
</dbReference>
<comment type="subcellular location">
    <subcellularLocation>
        <location evidence="1">Membrane</location>
        <topology evidence="1">Multi-pass membrane protein</topology>
    </subcellularLocation>
</comment>
<dbReference type="PRINTS" id="PR00252">
    <property type="entry name" value="NRIONCHANNEL"/>
</dbReference>
<accession>A0ABQ9EFA1</accession>
<evidence type="ECO:0000313" key="10">
    <source>
        <dbReference type="Proteomes" id="UP001217089"/>
    </source>
</evidence>
<gene>
    <name evidence="9" type="ORF">KUTeg_017564</name>
</gene>
<feature type="domain" description="Neurotransmitter-gated ion-channel transmembrane" evidence="8">
    <location>
        <begin position="96"/>
        <end position="234"/>
    </location>
</feature>
<dbReference type="Pfam" id="PF02931">
    <property type="entry name" value="Neur_chan_LBD"/>
    <property type="match status" value="1"/>
</dbReference>
<dbReference type="InterPro" id="IPR006202">
    <property type="entry name" value="Neur_chan_lig-bd"/>
</dbReference>
<keyword evidence="5" id="KW-0406">Ion transport</keyword>
<evidence type="ECO:0000256" key="3">
    <source>
        <dbReference type="ARBA" id="ARBA00022989"/>
    </source>
</evidence>
<keyword evidence="4 5" id="KW-0472">Membrane</keyword>
<dbReference type="InterPro" id="IPR036734">
    <property type="entry name" value="Neur_chan_lig-bd_sf"/>
</dbReference>
<evidence type="ECO:0000256" key="2">
    <source>
        <dbReference type="ARBA" id="ARBA00022692"/>
    </source>
</evidence>
<dbReference type="CDD" id="cd19051">
    <property type="entry name" value="LGIC_TM_cation"/>
    <property type="match status" value="1"/>
</dbReference>
<reference evidence="9 10" key="1">
    <citation type="submission" date="2022-12" db="EMBL/GenBank/DDBJ databases">
        <title>Chromosome-level genome of Tegillarca granosa.</title>
        <authorList>
            <person name="Kim J."/>
        </authorList>
    </citation>
    <scope>NUCLEOTIDE SEQUENCE [LARGE SCALE GENOMIC DNA]</scope>
    <source>
        <strain evidence="9">Teg-2019</strain>
        <tissue evidence="9">Adductor muscle</tissue>
    </source>
</reference>
<dbReference type="InterPro" id="IPR006029">
    <property type="entry name" value="Neurotrans-gated_channel_TM"/>
</dbReference>
<dbReference type="InterPro" id="IPR006201">
    <property type="entry name" value="Neur_channel"/>
</dbReference>
<keyword evidence="2 5" id="KW-0812">Transmembrane</keyword>
<dbReference type="SUPFAM" id="SSF90112">
    <property type="entry name" value="Neurotransmitter-gated ion-channel transmembrane pore"/>
    <property type="match status" value="1"/>
</dbReference>
<protein>
    <submittedName>
        <fullName evidence="9">Uncharacterized protein</fullName>
    </submittedName>
</protein>
<dbReference type="InterPro" id="IPR018000">
    <property type="entry name" value="Neurotransmitter_ion_chnl_CS"/>
</dbReference>
<evidence type="ECO:0000259" key="8">
    <source>
        <dbReference type="Pfam" id="PF02932"/>
    </source>
</evidence>
<comment type="caution">
    <text evidence="5">Lacks conserved residue(s) required for the propagation of feature annotation.</text>
</comment>
<dbReference type="Gene3D" id="1.20.58.390">
    <property type="entry name" value="Neurotransmitter-gated ion-channel transmembrane domain"/>
    <property type="match status" value="2"/>
</dbReference>
<keyword evidence="10" id="KW-1185">Reference proteome</keyword>
<dbReference type="InterPro" id="IPR036719">
    <property type="entry name" value="Neuro-gated_channel_TM_sf"/>
</dbReference>
<name>A0ABQ9EFA1_TEGGR</name>
<keyword evidence="5" id="KW-0407">Ion channel</keyword>
<dbReference type="PROSITE" id="PS00236">
    <property type="entry name" value="NEUROTR_ION_CHANNEL"/>
    <property type="match status" value="1"/>
</dbReference>
<dbReference type="Pfam" id="PF02932">
    <property type="entry name" value="Neur_chan_memb"/>
    <property type="match status" value="1"/>
</dbReference>
<keyword evidence="3 5" id="KW-1133">Transmembrane helix</keyword>
<dbReference type="Gene3D" id="2.70.170.10">
    <property type="entry name" value="Neurotransmitter-gated ion-channel ligand-binding domain"/>
    <property type="match status" value="1"/>
</dbReference>
<organism evidence="9 10">
    <name type="scientific">Tegillarca granosa</name>
    <name type="common">Malaysian cockle</name>
    <name type="synonym">Anadara granosa</name>
    <dbReference type="NCBI Taxonomy" id="220873"/>
    <lineage>
        <taxon>Eukaryota</taxon>
        <taxon>Metazoa</taxon>
        <taxon>Spiralia</taxon>
        <taxon>Lophotrochozoa</taxon>
        <taxon>Mollusca</taxon>
        <taxon>Bivalvia</taxon>
        <taxon>Autobranchia</taxon>
        <taxon>Pteriomorphia</taxon>
        <taxon>Arcoida</taxon>
        <taxon>Arcoidea</taxon>
        <taxon>Arcidae</taxon>
        <taxon>Tegillarca</taxon>
    </lineage>
</organism>
<evidence type="ECO:0000256" key="5">
    <source>
        <dbReference type="RuleBase" id="RU000687"/>
    </source>
</evidence>
<evidence type="ECO:0000256" key="1">
    <source>
        <dbReference type="ARBA" id="ARBA00004141"/>
    </source>
</evidence>
<comment type="caution">
    <text evidence="9">The sequence shown here is derived from an EMBL/GenBank/DDBJ whole genome shotgun (WGS) entry which is preliminary data.</text>
</comment>
<proteinExistence type="inferred from homology"/>
<dbReference type="SUPFAM" id="SSF63712">
    <property type="entry name" value="Nicotinic receptor ligand binding domain-like"/>
    <property type="match status" value="1"/>
</dbReference>